<evidence type="ECO:0000313" key="2">
    <source>
        <dbReference type="EMBL" id="KFD64112.1"/>
    </source>
</evidence>
<reference evidence="2" key="1">
    <citation type="journal article" date="2014" name="Nat. Genet.">
        <title>Genome and transcriptome of the porcine whipworm Trichuris suis.</title>
        <authorList>
            <person name="Jex A.R."/>
            <person name="Nejsum P."/>
            <person name="Schwarz E.M."/>
            <person name="Hu L."/>
            <person name="Young N.D."/>
            <person name="Hall R.S."/>
            <person name="Korhonen P.K."/>
            <person name="Liao S."/>
            <person name="Thamsborg S."/>
            <person name="Xia J."/>
            <person name="Xu P."/>
            <person name="Wang S."/>
            <person name="Scheerlinck J.P."/>
            <person name="Hofmann A."/>
            <person name="Sternberg P.W."/>
            <person name="Wang J."/>
            <person name="Gasser R.B."/>
        </authorList>
    </citation>
    <scope>NUCLEOTIDE SEQUENCE [LARGE SCALE GENOMIC DNA]</scope>
    <source>
        <strain evidence="2">DCEP-RM93F</strain>
    </source>
</reference>
<evidence type="ECO:0000256" key="1">
    <source>
        <dbReference type="SAM" id="MobiDB-lite"/>
    </source>
</evidence>
<protein>
    <submittedName>
        <fullName evidence="2">Uncharacterized protein</fullName>
    </submittedName>
</protein>
<dbReference type="Proteomes" id="UP000030758">
    <property type="component" value="Unassembled WGS sequence"/>
</dbReference>
<accession>A0A085N3R6</accession>
<organism evidence="2">
    <name type="scientific">Trichuris suis</name>
    <name type="common">pig whipworm</name>
    <dbReference type="NCBI Taxonomy" id="68888"/>
    <lineage>
        <taxon>Eukaryota</taxon>
        <taxon>Metazoa</taxon>
        <taxon>Ecdysozoa</taxon>
        <taxon>Nematoda</taxon>
        <taxon>Enoplea</taxon>
        <taxon>Dorylaimia</taxon>
        <taxon>Trichinellida</taxon>
        <taxon>Trichuridae</taxon>
        <taxon>Trichuris</taxon>
    </lineage>
</organism>
<dbReference type="EMBL" id="KL367561">
    <property type="protein sequence ID" value="KFD64112.1"/>
    <property type="molecule type" value="Genomic_DNA"/>
</dbReference>
<name>A0A085N3R6_9BILA</name>
<gene>
    <name evidence="2" type="ORF">M514_12642</name>
</gene>
<dbReference type="AlphaFoldDB" id="A0A085N3R6"/>
<sequence length="80" mass="9013">MPEWQANRRSQDRPAPTPRGVTAPTPRDVAALVECQSLSNSIFNSDYGRLFRVSSESSEGRFIIWTRDLPFPIFSAKSNV</sequence>
<feature type="region of interest" description="Disordered" evidence="1">
    <location>
        <begin position="1"/>
        <end position="25"/>
    </location>
</feature>
<proteinExistence type="predicted"/>